<dbReference type="RefSeq" id="XP_066722753.1">
    <property type="nucleotide sequence ID" value="XM_066852121.1"/>
</dbReference>
<dbReference type="CDD" id="cd18793">
    <property type="entry name" value="SF2_C_SNF"/>
    <property type="match status" value="1"/>
</dbReference>
<dbReference type="Proteomes" id="UP001480595">
    <property type="component" value="Unassembled WGS sequence"/>
</dbReference>
<dbReference type="PANTHER" id="PTHR45626">
    <property type="entry name" value="TRANSCRIPTION TERMINATION FACTOR 2-RELATED"/>
    <property type="match status" value="1"/>
</dbReference>
<name>A0ABR1X770_9PEZI</name>
<sequence>MSDKAKTAAKDTFYKIKNVKIMIISLKCGGAGLNLTCANRVILIDPWWNESIEQQAFGRVYRIGQEKETYLQRILVRNSIDERLHNKQLEKPLKIEQAVQCSKGLSAMEMIGLLGRFTTDENGNHVLEADYDDD</sequence>
<evidence type="ECO:0000256" key="4">
    <source>
        <dbReference type="ARBA" id="ARBA00022840"/>
    </source>
</evidence>
<evidence type="ECO:0000313" key="7">
    <source>
        <dbReference type="Proteomes" id="UP001480595"/>
    </source>
</evidence>
<proteinExistence type="predicted"/>
<dbReference type="Pfam" id="PF00271">
    <property type="entry name" value="Helicase_C"/>
    <property type="match status" value="1"/>
</dbReference>
<dbReference type="InterPro" id="IPR049730">
    <property type="entry name" value="SNF2/RAD54-like_C"/>
</dbReference>
<reference evidence="6 7" key="1">
    <citation type="submission" date="2023-01" db="EMBL/GenBank/DDBJ databases">
        <title>Analysis of 21 Apiospora genomes using comparative genomics revels a genus with tremendous synthesis potential of carbohydrate active enzymes and secondary metabolites.</title>
        <authorList>
            <person name="Sorensen T."/>
        </authorList>
    </citation>
    <scope>NUCLEOTIDE SEQUENCE [LARGE SCALE GENOMIC DNA]</scope>
    <source>
        <strain evidence="6 7">CBS 135458</strain>
    </source>
</reference>
<evidence type="ECO:0000256" key="1">
    <source>
        <dbReference type="ARBA" id="ARBA00022741"/>
    </source>
</evidence>
<dbReference type="InterPro" id="IPR050628">
    <property type="entry name" value="SNF2_RAD54_helicase_TF"/>
</dbReference>
<evidence type="ECO:0000259" key="5">
    <source>
        <dbReference type="PROSITE" id="PS51194"/>
    </source>
</evidence>
<keyword evidence="1" id="KW-0547">Nucleotide-binding</keyword>
<feature type="domain" description="Helicase C-terminal" evidence="5">
    <location>
        <begin position="1"/>
        <end position="99"/>
    </location>
</feature>
<dbReference type="InterPro" id="IPR027417">
    <property type="entry name" value="P-loop_NTPase"/>
</dbReference>
<organism evidence="6 7">
    <name type="scientific">Apiospora phragmitis</name>
    <dbReference type="NCBI Taxonomy" id="2905665"/>
    <lineage>
        <taxon>Eukaryota</taxon>
        <taxon>Fungi</taxon>
        <taxon>Dikarya</taxon>
        <taxon>Ascomycota</taxon>
        <taxon>Pezizomycotina</taxon>
        <taxon>Sordariomycetes</taxon>
        <taxon>Xylariomycetidae</taxon>
        <taxon>Amphisphaeriales</taxon>
        <taxon>Apiosporaceae</taxon>
        <taxon>Apiospora</taxon>
    </lineage>
</organism>
<keyword evidence="2" id="KW-0378">Hydrolase</keyword>
<accession>A0ABR1X770</accession>
<dbReference type="PROSITE" id="PS51194">
    <property type="entry name" value="HELICASE_CTER"/>
    <property type="match status" value="1"/>
</dbReference>
<evidence type="ECO:0000256" key="2">
    <source>
        <dbReference type="ARBA" id="ARBA00022801"/>
    </source>
</evidence>
<keyword evidence="7" id="KW-1185">Reference proteome</keyword>
<gene>
    <name evidence="6" type="ORF">PG994_000712</name>
</gene>
<keyword evidence="3" id="KW-0347">Helicase</keyword>
<dbReference type="PANTHER" id="PTHR45626:SF17">
    <property type="entry name" value="HELICASE-LIKE TRANSCRIPTION FACTOR"/>
    <property type="match status" value="1"/>
</dbReference>
<comment type="caution">
    <text evidence="6">The sequence shown here is derived from an EMBL/GenBank/DDBJ whole genome shotgun (WGS) entry which is preliminary data.</text>
</comment>
<dbReference type="GeneID" id="92085184"/>
<protein>
    <recommendedName>
        <fullName evidence="5">Helicase C-terminal domain-containing protein</fullName>
    </recommendedName>
</protein>
<evidence type="ECO:0000313" key="6">
    <source>
        <dbReference type="EMBL" id="KAK8091207.1"/>
    </source>
</evidence>
<dbReference type="InterPro" id="IPR001650">
    <property type="entry name" value="Helicase_C-like"/>
</dbReference>
<dbReference type="EMBL" id="JAQQWL010000001">
    <property type="protein sequence ID" value="KAK8091207.1"/>
    <property type="molecule type" value="Genomic_DNA"/>
</dbReference>
<keyword evidence="4" id="KW-0067">ATP-binding</keyword>
<evidence type="ECO:0000256" key="3">
    <source>
        <dbReference type="ARBA" id="ARBA00022806"/>
    </source>
</evidence>
<dbReference type="SUPFAM" id="SSF52540">
    <property type="entry name" value="P-loop containing nucleoside triphosphate hydrolases"/>
    <property type="match status" value="1"/>
</dbReference>
<dbReference type="Gene3D" id="3.40.50.300">
    <property type="entry name" value="P-loop containing nucleotide triphosphate hydrolases"/>
    <property type="match status" value="1"/>
</dbReference>